<dbReference type="EMBL" id="CAEY01001120">
    <property type="status" value="NOT_ANNOTATED_CDS"/>
    <property type="molecule type" value="Genomic_DNA"/>
</dbReference>
<reference evidence="1" key="2">
    <citation type="submission" date="2015-06" db="UniProtKB">
        <authorList>
            <consortium name="EnsemblMetazoa"/>
        </authorList>
    </citation>
    <scope>IDENTIFICATION</scope>
</reference>
<keyword evidence="2" id="KW-1185">Reference proteome</keyword>
<accession>T1JZE9</accession>
<protein>
    <submittedName>
        <fullName evidence="1">Uncharacterized protein</fullName>
    </submittedName>
</protein>
<dbReference type="AlphaFoldDB" id="T1JZE9"/>
<sequence length="48" mass="5378">MLDNITPLHLHGNHKLIRIAGKMQALWKYNSILIDTSVAAIIHNPFAS</sequence>
<dbReference type="HOGENOM" id="CLU_3160571_0_0_1"/>
<evidence type="ECO:0000313" key="1">
    <source>
        <dbReference type="EnsemblMetazoa" id="tetur03g03710.1"/>
    </source>
</evidence>
<organism evidence="1 2">
    <name type="scientific">Tetranychus urticae</name>
    <name type="common">Two-spotted spider mite</name>
    <dbReference type="NCBI Taxonomy" id="32264"/>
    <lineage>
        <taxon>Eukaryota</taxon>
        <taxon>Metazoa</taxon>
        <taxon>Ecdysozoa</taxon>
        <taxon>Arthropoda</taxon>
        <taxon>Chelicerata</taxon>
        <taxon>Arachnida</taxon>
        <taxon>Acari</taxon>
        <taxon>Acariformes</taxon>
        <taxon>Trombidiformes</taxon>
        <taxon>Prostigmata</taxon>
        <taxon>Eleutherengona</taxon>
        <taxon>Raphignathae</taxon>
        <taxon>Tetranychoidea</taxon>
        <taxon>Tetranychidae</taxon>
        <taxon>Tetranychus</taxon>
    </lineage>
</organism>
<dbReference type="Proteomes" id="UP000015104">
    <property type="component" value="Unassembled WGS sequence"/>
</dbReference>
<evidence type="ECO:0000313" key="2">
    <source>
        <dbReference type="Proteomes" id="UP000015104"/>
    </source>
</evidence>
<proteinExistence type="predicted"/>
<dbReference type="EnsemblMetazoa" id="tetur03g03710.1">
    <property type="protein sequence ID" value="tetur03g03710.1"/>
    <property type="gene ID" value="tetur03g03710"/>
</dbReference>
<reference evidence="2" key="1">
    <citation type="submission" date="2011-08" db="EMBL/GenBank/DDBJ databases">
        <authorList>
            <person name="Rombauts S."/>
        </authorList>
    </citation>
    <scope>NUCLEOTIDE SEQUENCE</scope>
    <source>
        <strain evidence="2">London</strain>
    </source>
</reference>
<name>T1JZE9_TETUR</name>